<name>A0A2W4Y6D6_9CYAN</name>
<proteinExistence type="predicted"/>
<comment type="caution">
    <text evidence="1">The sequence shown here is derived from an EMBL/GenBank/DDBJ whole genome shotgun (WGS) entry which is preliminary data.</text>
</comment>
<evidence type="ECO:0000313" key="2">
    <source>
        <dbReference type="Proteomes" id="UP000249081"/>
    </source>
</evidence>
<sequence>MWITLWLLLLTGTGIFCGWALMWLTRIPPLPDCEQITPFNSASDLLYCARAQARTGEPNNLVQSVLLTANWPRTNADYEDAQEILQDASEQILVLANRWAQAGKLDDAVALASEIPLDTPLRQPAQAVIFEWRQDWQQGRAIEAKLRPALAASDWDLAKEHLQEFKALKSDYWLTTRYLHWQRQFLIEQRAWNQLLEARALAATNQIDNLYQAVVLARSIDLRSQVWQAAEEDVDRWSKTVLDVALQRWQVGDRTSALELASAMPPGLAGAAQDLLHLSHAQRLARQAEPMGQGLAPRYGHLFGLMEATSAIHQLPVNSPYGAADLSSVEQWSEQLSDLRRLKFSEMVARLGQRITYSWAMHQAQMVEVGRPRRIQGQTLVAQWQANIQRIEDRPILAQARSLARPGTIPELEAAIAKAEEVALGRALRLEAQTLVAEWQQEIQVIEDRPILDAAVALADGGNLAEAIAEASKIESSRALYPRAQGLVQDWTAAIEIAEDRPILDKAKDLAYRGSLTAAINLASQIGAGRALSGEAQTAIALWQAERAYIWSIWEAEGRPTPDDSSDSSAADSQ</sequence>
<dbReference type="EMBL" id="QBMN01000036">
    <property type="protein sequence ID" value="PZO42981.1"/>
    <property type="molecule type" value="Genomic_DNA"/>
</dbReference>
<dbReference type="AlphaFoldDB" id="A0A2W4Y6D6"/>
<reference evidence="2" key="1">
    <citation type="submission" date="2018-04" db="EMBL/GenBank/DDBJ databases">
        <authorList>
            <person name="Cornet L."/>
        </authorList>
    </citation>
    <scope>NUCLEOTIDE SEQUENCE [LARGE SCALE GENOMIC DNA]</scope>
</reference>
<accession>A0A2W4Y6D6</accession>
<reference evidence="1 2" key="2">
    <citation type="submission" date="2018-06" db="EMBL/GenBank/DDBJ databases">
        <title>Metagenomic assembly of (sub)arctic Cyanobacteria and their associated microbiome from non-axenic cultures.</title>
        <authorList>
            <person name="Baurain D."/>
        </authorList>
    </citation>
    <scope>NUCLEOTIDE SEQUENCE [LARGE SCALE GENOMIC DNA]</scope>
    <source>
        <strain evidence="1">ULC041bin1</strain>
    </source>
</reference>
<gene>
    <name evidence="1" type="ORF">DCF17_07165</name>
</gene>
<dbReference type="Proteomes" id="UP000249081">
    <property type="component" value="Unassembled WGS sequence"/>
</dbReference>
<organism evidence="1 2">
    <name type="scientific">Shackletoniella antarctica</name>
    <dbReference type="NCBI Taxonomy" id="268115"/>
    <lineage>
        <taxon>Bacteria</taxon>
        <taxon>Bacillati</taxon>
        <taxon>Cyanobacteriota</taxon>
        <taxon>Cyanophyceae</taxon>
        <taxon>Oculatellales</taxon>
        <taxon>Oculatellaceae</taxon>
        <taxon>Shackletoniella</taxon>
    </lineage>
</organism>
<protein>
    <recommendedName>
        <fullName evidence="3">Chromosome segregation ATPase</fullName>
    </recommendedName>
</protein>
<evidence type="ECO:0000313" key="1">
    <source>
        <dbReference type="EMBL" id="PZO42981.1"/>
    </source>
</evidence>
<evidence type="ECO:0008006" key="3">
    <source>
        <dbReference type="Google" id="ProtNLM"/>
    </source>
</evidence>